<dbReference type="GO" id="GO:0005739">
    <property type="term" value="C:mitochondrion"/>
    <property type="evidence" value="ECO:0007669"/>
    <property type="project" value="TreeGrafter"/>
</dbReference>
<dbReference type="InterPro" id="IPR036774">
    <property type="entry name" value="ERV/ALR_sulphydryl_oxid_sf"/>
</dbReference>
<protein>
    <recommendedName>
        <fullName evidence="6">Sulfhydryl oxidase</fullName>
        <ecNumber evidence="6">1.8.3.2</ecNumber>
    </recommendedName>
</protein>
<keyword evidence="3 6" id="KW-0274">FAD</keyword>
<comment type="cofactor">
    <cofactor evidence="1 6">
        <name>FAD</name>
        <dbReference type="ChEBI" id="CHEBI:57692"/>
    </cofactor>
</comment>
<comment type="catalytic activity">
    <reaction evidence="6">
        <text>2 R'C(R)SH + O2 = R'C(R)S-S(R)CR' + H2O2</text>
        <dbReference type="Rhea" id="RHEA:17357"/>
        <dbReference type="ChEBI" id="CHEBI:15379"/>
        <dbReference type="ChEBI" id="CHEBI:16240"/>
        <dbReference type="ChEBI" id="CHEBI:16520"/>
        <dbReference type="ChEBI" id="CHEBI:17412"/>
        <dbReference type="EC" id="1.8.3.2"/>
    </reaction>
</comment>
<evidence type="ECO:0000259" key="8">
    <source>
        <dbReference type="PROSITE" id="PS51324"/>
    </source>
</evidence>
<proteinExistence type="predicted"/>
<evidence type="ECO:0000313" key="10">
    <source>
        <dbReference type="RefSeq" id="XP_026190425.1"/>
    </source>
</evidence>
<dbReference type="AlphaFoldDB" id="A0A6P6RTJ8"/>
<dbReference type="Pfam" id="PF04777">
    <property type="entry name" value="Evr1_Alr"/>
    <property type="match status" value="1"/>
</dbReference>
<dbReference type="EC" id="1.8.3.2" evidence="6"/>
<keyword evidence="2 6" id="KW-0285">Flavoprotein</keyword>
<keyword evidence="5" id="KW-1015">Disulfide bond</keyword>
<dbReference type="PANTHER" id="PTHR12645:SF0">
    <property type="entry name" value="FAD-LINKED SULFHYDRYL OXIDASE ALR"/>
    <property type="match status" value="1"/>
</dbReference>
<dbReference type="GeneID" id="113146645"/>
<evidence type="ECO:0000256" key="5">
    <source>
        <dbReference type="ARBA" id="ARBA00023157"/>
    </source>
</evidence>
<sequence length="368" mass="40022">MGSPVDLPLGVAAAFRGRGSHQGLGERQRKWRLELPTHERTEGRKAERGPGNKHSGEGRASLNGRQPVAVGETRHEEGQSPRDPATDAVEPGHRDCEQIPPSPSPASSPDSSGASQVAAAIVSGDSGRNALRKVERCTEASCGRRPEEGALLALRLRGFRGPAPPDRLELGQCAWAVLHTSAAAFPMQPTAEQRTRMTSWLRSFFGLYPCGECRAHFAPYAEPCTVDHPQRQDVRCVLRTEVSTSGEYAHQDAPRALEAHMFHSSLVPPFAVDCHGIYSYFYSYTYKNMYIHVTLLRGAAKHIIENATAGAPCICTVNNTALPRGYKQAAMGAEGGHVLQSYGIRRTRFGVQMPNLTAIEDAIFKEAS</sequence>
<keyword evidence="9" id="KW-1185">Reference proteome</keyword>
<feature type="compositionally biased region" description="Basic and acidic residues" evidence="7">
    <location>
        <begin position="24"/>
        <end position="57"/>
    </location>
</feature>
<dbReference type="RefSeq" id="XP_026190425.1">
    <property type="nucleotide sequence ID" value="XM_026334640.1"/>
</dbReference>
<dbReference type="InterPro" id="IPR039799">
    <property type="entry name" value="ALR/ERV"/>
</dbReference>
<feature type="domain" description="ERV/ALR sulfhydryl oxidase" evidence="8">
    <location>
        <begin position="163"/>
        <end position="271"/>
    </location>
</feature>
<dbReference type="OrthoDB" id="329795at2759"/>
<evidence type="ECO:0000256" key="6">
    <source>
        <dbReference type="RuleBase" id="RU371123"/>
    </source>
</evidence>
<accession>A0A6P6RTJ8</accession>
<evidence type="ECO:0000256" key="1">
    <source>
        <dbReference type="ARBA" id="ARBA00001974"/>
    </source>
</evidence>
<dbReference type="PROSITE" id="PS51324">
    <property type="entry name" value="ERV_ALR"/>
    <property type="match status" value="1"/>
</dbReference>
<dbReference type="Proteomes" id="UP000515125">
    <property type="component" value="Unplaced"/>
</dbReference>
<organism evidence="9 10">
    <name type="scientific">Cyclospora cayetanensis</name>
    <dbReference type="NCBI Taxonomy" id="88456"/>
    <lineage>
        <taxon>Eukaryota</taxon>
        <taxon>Sar</taxon>
        <taxon>Alveolata</taxon>
        <taxon>Apicomplexa</taxon>
        <taxon>Conoidasida</taxon>
        <taxon>Coccidia</taxon>
        <taxon>Eucoccidiorida</taxon>
        <taxon>Eimeriorina</taxon>
        <taxon>Eimeriidae</taxon>
        <taxon>Cyclospora</taxon>
    </lineage>
</organism>
<reference evidence="10" key="1">
    <citation type="submission" date="2025-08" db="UniProtKB">
        <authorList>
            <consortium name="RefSeq"/>
        </authorList>
    </citation>
    <scope>IDENTIFICATION</scope>
</reference>
<evidence type="ECO:0000313" key="9">
    <source>
        <dbReference type="Proteomes" id="UP000515125"/>
    </source>
</evidence>
<dbReference type="GO" id="GO:0050660">
    <property type="term" value="F:flavin adenine dinucleotide binding"/>
    <property type="evidence" value="ECO:0007669"/>
    <property type="project" value="TreeGrafter"/>
</dbReference>
<dbReference type="InterPro" id="IPR017905">
    <property type="entry name" value="ERV/ALR_sulphydryl_oxidase"/>
</dbReference>
<evidence type="ECO:0000256" key="4">
    <source>
        <dbReference type="ARBA" id="ARBA00023002"/>
    </source>
</evidence>
<evidence type="ECO:0000256" key="2">
    <source>
        <dbReference type="ARBA" id="ARBA00022630"/>
    </source>
</evidence>
<dbReference type="Gene3D" id="1.20.120.310">
    <property type="entry name" value="ERV/ALR sulfhydryl oxidase domain"/>
    <property type="match status" value="1"/>
</dbReference>
<evidence type="ECO:0000256" key="7">
    <source>
        <dbReference type="SAM" id="MobiDB-lite"/>
    </source>
</evidence>
<dbReference type="PANTHER" id="PTHR12645">
    <property type="entry name" value="ALR/ERV"/>
    <property type="match status" value="1"/>
</dbReference>
<dbReference type="GO" id="GO:0016971">
    <property type="term" value="F:flavin-dependent sulfhydryl oxidase activity"/>
    <property type="evidence" value="ECO:0007669"/>
    <property type="project" value="InterPro"/>
</dbReference>
<name>A0A6P6RTJ8_9EIME</name>
<feature type="region of interest" description="Disordered" evidence="7">
    <location>
        <begin position="1"/>
        <end position="118"/>
    </location>
</feature>
<keyword evidence="4 6" id="KW-0560">Oxidoreductase</keyword>
<gene>
    <name evidence="10" type="primary">LOC113146645</name>
</gene>
<evidence type="ECO:0000256" key="3">
    <source>
        <dbReference type="ARBA" id="ARBA00022827"/>
    </source>
</evidence>
<dbReference type="SUPFAM" id="SSF69000">
    <property type="entry name" value="FAD-dependent thiol oxidase"/>
    <property type="match status" value="1"/>
</dbReference>